<dbReference type="Proteomes" id="UP000050863">
    <property type="component" value="Unassembled WGS sequence"/>
</dbReference>
<evidence type="ECO:0000313" key="2">
    <source>
        <dbReference type="Proteomes" id="UP000050863"/>
    </source>
</evidence>
<proteinExistence type="predicted"/>
<keyword evidence="2" id="KW-1185">Reference proteome</keyword>
<protein>
    <submittedName>
        <fullName evidence="1">Uncharacterized protein</fullName>
    </submittedName>
</protein>
<dbReference type="AlphaFoldDB" id="A0A0R3L2B9"/>
<comment type="caution">
    <text evidence="1">The sequence shown here is derived from an EMBL/GenBank/DDBJ whole genome shotgun (WGS) entry which is preliminary data.</text>
</comment>
<gene>
    <name evidence="1" type="ORF">CQ12_14955</name>
</gene>
<name>A0A0R3L2B9_9BRAD</name>
<accession>A0A0R3L2B9</accession>
<sequence>MVRWSRQNLVAAIGIRATYRRDVPLFVDGISRSENAVVYRASFSSEAESLAIRFRDEPDNLADIRLQMLPSAIRFRDEPDNLAHIRLQMVSSDENQSSDYAFKGRPI</sequence>
<dbReference type="EMBL" id="LLXZ01000160">
    <property type="protein sequence ID" value="KRR01970.1"/>
    <property type="molecule type" value="Genomic_DNA"/>
</dbReference>
<reference evidence="1 2" key="1">
    <citation type="submission" date="2014-03" db="EMBL/GenBank/DDBJ databases">
        <title>Bradyrhizobium valentinum sp. nov., isolated from effective nodules of Lupinus mariae-josephae, a lupine endemic of basic-lime soils in Eastern Spain.</title>
        <authorList>
            <person name="Duran D."/>
            <person name="Rey L."/>
            <person name="Navarro A."/>
            <person name="Busquets A."/>
            <person name="Imperial J."/>
            <person name="Ruiz-Argueso T."/>
        </authorList>
    </citation>
    <scope>NUCLEOTIDE SEQUENCE [LARGE SCALE GENOMIC DNA]</scope>
    <source>
        <strain evidence="1 2">PAC68</strain>
    </source>
</reference>
<organism evidence="1 2">
    <name type="scientific">Bradyrhizobium jicamae</name>
    <dbReference type="NCBI Taxonomy" id="280332"/>
    <lineage>
        <taxon>Bacteria</taxon>
        <taxon>Pseudomonadati</taxon>
        <taxon>Pseudomonadota</taxon>
        <taxon>Alphaproteobacteria</taxon>
        <taxon>Hyphomicrobiales</taxon>
        <taxon>Nitrobacteraceae</taxon>
        <taxon>Bradyrhizobium</taxon>
    </lineage>
</organism>
<evidence type="ECO:0000313" key="1">
    <source>
        <dbReference type="EMBL" id="KRR01970.1"/>
    </source>
</evidence>